<dbReference type="SMART" id="SM00407">
    <property type="entry name" value="IGc1"/>
    <property type="match status" value="2"/>
</dbReference>
<evidence type="ECO:0000259" key="3">
    <source>
        <dbReference type="PROSITE" id="PS50835"/>
    </source>
</evidence>
<dbReference type="SUPFAM" id="SSF48726">
    <property type="entry name" value="Immunoglobulin"/>
    <property type="match status" value="2"/>
</dbReference>
<dbReference type="Gene3D" id="2.60.40.10">
    <property type="entry name" value="Immunoglobulins"/>
    <property type="match status" value="2"/>
</dbReference>
<dbReference type="PROSITE" id="PS00290">
    <property type="entry name" value="IG_MHC"/>
    <property type="match status" value="1"/>
</dbReference>
<proteinExistence type="predicted"/>
<evidence type="ECO:0000313" key="4">
    <source>
        <dbReference type="EMBL" id="KYO28133.1"/>
    </source>
</evidence>
<evidence type="ECO:0000313" key="5">
    <source>
        <dbReference type="Proteomes" id="UP000050525"/>
    </source>
</evidence>
<dbReference type="Proteomes" id="UP000050525">
    <property type="component" value="Unassembled WGS sequence"/>
</dbReference>
<dbReference type="InterPro" id="IPR003006">
    <property type="entry name" value="Ig/MHC_CS"/>
</dbReference>
<dbReference type="CDD" id="cd00098">
    <property type="entry name" value="IgC1"/>
    <property type="match status" value="1"/>
</dbReference>
<feature type="compositionally biased region" description="Basic and acidic residues" evidence="2">
    <location>
        <begin position="38"/>
        <end position="54"/>
    </location>
</feature>
<dbReference type="InterPro" id="IPR003599">
    <property type="entry name" value="Ig_sub"/>
</dbReference>
<dbReference type="Pfam" id="PF07654">
    <property type="entry name" value="C1-set"/>
    <property type="match status" value="2"/>
</dbReference>
<evidence type="ECO:0000256" key="1">
    <source>
        <dbReference type="ARBA" id="ARBA00023319"/>
    </source>
</evidence>
<dbReference type="PROSITE" id="PS50835">
    <property type="entry name" value="IG_LIKE"/>
    <property type="match status" value="1"/>
</dbReference>
<organism evidence="4 5">
    <name type="scientific">Alligator mississippiensis</name>
    <name type="common">American alligator</name>
    <dbReference type="NCBI Taxonomy" id="8496"/>
    <lineage>
        <taxon>Eukaryota</taxon>
        <taxon>Metazoa</taxon>
        <taxon>Chordata</taxon>
        <taxon>Craniata</taxon>
        <taxon>Vertebrata</taxon>
        <taxon>Euteleostomi</taxon>
        <taxon>Archelosauria</taxon>
        <taxon>Archosauria</taxon>
        <taxon>Crocodylia</taxon>
        <taxon>Alligatoridae</taxon>
        <taxon>Alligatorinae</taxon>
        <taxon>Alligator</taxon>
    </lineage>
</organism>
<dbReference type="InterPro" id="IPR003597">
    <property type="entry name" value="Ig_C1-set"/>
</dbReference>
<feature type="region of interest" description="Disordered" evidence="2">
    <location>
        <begin position="37"/>
        <end position="85"/>
    </location>
</feature>
<name>A0A151MUD3_ALLMI</name>
<keyword evidence="1" id="KW-0393">Immunoglobulin domain</keyword>
<feature type="domain" description="Ig-like" evidence="3">
    <location>
        <begin position="1"/>
        <end position="103"/>
    </location>
</feature>
<dbReference type="InterPro" id="IPR036179">
    <property type="entry name" value="Ig-like_dom_sf"/>
</dbReference>
<feature type="region of interest" description="Disordered" evidence="2">
    <location>
        <begin position="214"/>
        <end position="233"/>
    </location>
</feature>
<dbReference type="SMART" id="SM00409">
    <property type="entry name" value="IG"/>
    <property type="match status" value="1"/>
</dbReference>
<sequence length="233" mass="25478">MGEVSRPQLLVPGQAVTLRCLVSGFYPGQVAVTWLRKGAGEREPRPVDGSDTHSIHTPAPSRAPDGKSYSVESELHFTPSGPEDDGVEYQCRVEHETLQKTTSKSTGPLPLRVQPQLSHIHVLPDGKAPQKTLFAVRIENFYPQHIQQIQWKVDGKAWERSKPSEIIPNPDGTFTATSVWRVPSRSLTGPGLRVRVSVKHNPGDIPMERELCLGDAGQSAPTTQVAAHEPPAP</sequence>
<dbReference type="AlphaFoldDB" id="A0A151MUD3"/>
<accession>A0A151MUD3</accession>
<comment type="caution">
    <text evidence="4">The sequence shown here is derived from an EMBL/GenBank/DDBJ whole genome shotgun (WGS) entry which is preliminary data.</text>
</comment>
<gene>
    <name evidence="4" type="ORF">Y1Q_0023911</name>
</gene>
<evidence type="ECO:0000256" key="2">
    <source>
        <dbReference type="SAM" id="MobiDB-lite"/>
    </source>
</evidence>
<dbReference type="InterPro" id="IPR050380">
    <property type="entry name" value="Immune_Resp_Modulators"/>
</dbReference>
<dbReference type="InterPro" id="IPR007110">
    <property type="entry name" value="Ig-like_dom"/>
</dbReference>
<keyword evidence="5" id="KW-1185">Reference proteome</keyword>
<dbReference type="PANTHER" id="PTHR23411">
    <property type="entry name" value="TAPASIN"/>
    <property type="match status" value="1"/>
</dbReference>
<reference evidence="4 5" key="1">
    <citation type="journal article" date="2012" name="Genome Biol.">
        <title>Sequencing three crocodilian genomes to illuminate the evolution of archosaurs and amniotes.</title>
        <authorList>
            <person name="St John J.A."/>
            <person name="Braun E.L."/>
            <person name="Isberg S.R."/>
            <person name="Miles L.G."/>
            <person name="Chong A.Y."/>
            <person name="Gongora J."/>
            <person name="Dalzell P."/>
            <person name="Moran C."/>
            <person name="Bed'hom B."/>
            <person name="Abzhanov A."/>
            <person name="Burgess S.C."/>
            <person name="Cooksey A.M."/>
            <person name="Castoe T.A."/>
            <person name="Crawford N.G."/>
            <person name="Densmore L.D."/>
            <person name="Drew J.C."/>
            <person name="Edwards S.V."/>
            <person name="Faircloth B.C."/>
            <person name="Fujita M.K."/>
            <person name="Greenwold M.J."/>
            <person name="Hoffmann F.G."/>
            <person name="Howard J.M."/>
            <person name="Iguchi T."/>
            <person name="Janes D.E."/>
            <person name="Khan S.Y."/>
            <person name="Kohno S."/>
            <person name="de Koning A.J."/>
            <person name="Lance S.L."/>
            <person name="McCarthy F.M."/>
            <person name="McCormack J.E."/>
            <person name="Merchant M.E."/>
            <person name="Peterson D.G."/>
            <person name="Pollock D.D."/>
            <person name="Pourmand N."/>
            <person name="Raney B.J."/>
            <person name="Roessler K.A."/>
            <person name="Sanford J.R."/>
            <person name="Sawyer R.H."/>
            <person name="Schmidt C.J."/>
            <person name="Triplett E.W."/>
            <person name="Tuberville T.D."/>
            <person name="Venegas-Anaya M."/>
            <person name="Howard J.T."/>
            <person name="Jarvis E.D."/>
            <person name="Guillette L.J.Jr."/>
            <person name="Glenn T.C."/>
            <person name="Green R.E."/>
            <person name="Ray D.A."/>
        </authorList>
    </citation>
    <scope>NUCLEOTIDE SEQUENCE [LARGE SCALE GENOMIC DNA]</scope>
    <source>
        <strain evidence="4">KSC_2009_1</strain>
    </source>
</reference>
<protein>
    <recommendedName>
        <fullName evidence="3">Ig-like domain-containing protein</fullName>
    </recommendedName>
</protein>
<dbReference type="EMBL" id="AKHW03005033">
    <property type="protein sequence ID" value="KYO28133.1"/>
    <property type="molecule type" value="Genomic_DNA"/>
</dbReference>
<dbReference type="InterPro" id="IPR013783">
    <property type="entry name" value="Ig-like_fold"/>
</dbReference>